<sequence length="61" mass="6559">MSPYLRICTSNSDVSSSDRIFAAPSVYCFLFPCAGGERDLAKEDLCGNSVGLHQTRLGSSK</sequence>
<comment type="caution">
    <text evidence="1">The sequence shown here is derived from an EMBL/GenBank/DDBJ whole genome shotgun (WGS) entry which is preliminary data.</text>
</comment>
<feature type="non-terminal residue" evidence="1">
    <location>
        <position position="61"/>
    </location>
</feature>
<proteinExistence type="predicted"/>
<organism evidence="1 2">
    <name type="scientific">Xenoophorus captivus</name>
    <dbReference type="NCBI Taxonomy" id="1517983"/>
    <lineage>
        <taxon>Eukaryota</taxon>
        <taxon>Metazoa</taxon>
        <taxon>Chordata</taxon>
        <taxon>Craniata</taxon>
        <taxon>Vertebrata</taxon>
        <taxon>Euteleostomi</taxon>
        <taxon>Actinopterygii</taxon>
        <taxon>Neopterygii</taxon>
        <taxon>Teleostei</taxon>
        <taxon>Neoteleostei</taxon>
        <taxon>Acanthomorphata</taxon>
        <taxon>Ovalentaria</taxon>
        <taxon>Atherinomorphae</taxon>
        <taxon>Cyprinodontiformes</taxon>
        <taxon>Goodeidae</taxon>
        <taxon>Xenoophorus</taxon>
    </lineage>
</organism>
<keyword evidence="2" id="KW-1185">Reference proteome</keyword>
<accession>A0ABV0Q8F3</accession>
<protein>
    <submittedName>
        <fullName evidence="1">Uncharacterized protein</fullName>
    </submittedName>
</protein>
<name>A0ABV0Q8F3_9TELE</name>
<gene>
    <name evidence="1" type="ORF">XENOCAPTIV_002106</name>
</gene>
<dbReference type="EMBL" id="JAHRIN010001207">
    <property type="protein sequence ID" value="MEQ2191752.1"/>
    <property type="molecule type" value="Genomic_DNA"/>
</dbReference>
<reference evidence="1 2" key="1">
    <citation type="submission" date="2021-06" db="EMBL/GenBank/DDBJ databases">
        <authorList>
            <person name="Palmer J.M."/>
        </authorList>
    </citation>
    <scope>NUCLEOTIDE SEQUENCE [LARGE SCALE GENOMIC DNA]</scope>
    <source>
        <strain evidence="1 2">XC_2019</strain>
        <tissue evidence="1">Muscle</tissue>
    </source>
</reference>
<dbReference type="Proteomes" id="UP001434883">
    <property type="component" value="Unassembled WGS sequence"/>
</dbReference>
<evidence type="ECO:0000313" key="2">
    <source>
        <dbReference type="Proteomes" id="UP001434883"/>
    </source>
</evidence>
<evidence type="ECO:0000313" key="1">
    <source>
        <dbReference type="EMBL" id="MEQ2191752.1"/>
    </source>
</evidence>